<proteinExistence type="predicted"/>
<dbReference type="PANTHER" id="PTHR45655:SF13">
    <property type="entry name" value="SOLUBLE GUANYLATE CYCLASE GCY-32-RELATED"/>
    <property type="match status" value="1"/>
</dbReference>
<comment type="caution">
    <text evidence="2">The sequence shown here is derived from an EMBL/GenBank/DDBJ whole genome shotgun (WGS) entry which is preliminary data.</text>
</comment>
<evidence type="ECO:0000259" key="1">
    <source>
        <dbReference type="Pfam" id="PF07700"/>
    </source>
</evidence>
<evidence type="ECO:0000313" key="2">
    <source>
        <dbReference type="EMBL" id="MBD8488973.1"/>
    </source>
</evidence>
<evidence type="ECO:0000313" key="3">
    <source>
        <dbReference type="Proteomes" id="UP000647133"/>
    </source>
</evidence>
<keyword evidence="3" id="KW-1185">Reference proteome</keyword>
<sequence length="181" mass="20865">MYGIVNKAIEDLIITQYGEESWDNTKEQINLDIDFFLINQVYDDQLTFQLIEAAGNVIGKSQNELLKELGIWWIVKLSKERYGSLMTTGGQDLREFLINLPAFHTRVMMIYPKIQTPEFAITSISRNNIQLLYKSKRAGLVNFVYGMLIGLAKLFSSQVKINITPDPFHPERSALFDILWI</sequence>
<dbReference type="InterPro" id="IPR011644">
    <property type="entry name" value="Heme_NO-bd"/>
</dbReference>
<dbReference type="RefSeq" id="WP_192009869.1">
    <property type="nucleotide sequence ID" value="NZ_JACYTQ010000003.1"/>
</dbReference>
<dbReference type="InterPro" id="IPR024096">
    <property type="entry name" value="NO_sig/Golgi_transp_ligand-bd"/>
</dbReference>
<reference evidence="2 3" key="1">
    <citation type="submission" date="2020-09" db="EMBL/GenBank/DDBJ databases">
        <title>Echinicola sp. CAU 1574 isolated from sand of Sido Beach.</title>
        <authorList>
            <person name="Kim W."/>
        </authorList>
    </citation>
    <scope>NUCLEOTIDE SEQUENCE [LARGE SCALE GENOMIC DNA]</scope>
    <source>
        <strain evidence="2 3">CAU 1574</strain>
    </source>
</reference>
<dbReference type="SUPFAM" id="SSF111126">
    <property type="entry name" value="Ligand-binding domain in the NO signalling and Golgi transport"/>
    <property type="match status" value="1"/>
</dbReference>
<gene>
    <name evidence="2" type="ORF">IFO69_09475</name>
</gene>
<dbReference type="Pfam" id="PF07700">
    <property type="entry name" value="HNOB"/>
    <property type="match status" value="1"/>
</dbReference>
<dbReference type="EMBL" id="JACYTQ010000003">
    <property type="protein sequence ID" value="MBD8488973.1"/>
    <property type="molecule type" value="Genomic_DNA"/>
</dbReference>
<organism evidence="2 3">
    <name type="scientific">Echinicola arenosa</name>
    <dbReference type="NCBI Taxonomy" id="2774144"/>
    <lineage>
        <taxon>Bacteria</taxon>
        <taxon>Pseudomonadati</taxon>
        <taxon>Bacteroidota</taxon>
        <taxon>Cytophagia</taxon>
        <taxon>Cytophagales</taxon>
        <taxon>Cyclobacteriaceae</taxon>
        <taxon>Echinicola</taxon>
    </lineage>
</organism>
<name>A0ABR9AMA3_9BACT</name>
<feature type="domain" description="Heme NO-binding" evidence="1">
    <location>
        <begin position="2"/>
        <end position="162"/>
    </location>
</feature>
<dbReference type="Proteomes" id="UP000647133">
    <property type="component" value="Unassembled WGS sequence"/>
</dbReference>
<protein>
    <submittedName>
        <fullName evidence="2">Heme NO-binding domain-containing protein</fullName>
    </submittedName>
</protein>
<dbReference type="Gene3D" id="3.90.1520.10">
    <property type="entry name" value="H-NOX domain"/>
    <property type="match status" value="1"/>
</dbReference>
<dbReference type="PANTHER" id="PTHR45655">
    <property type="entry name" value="GUANYLATE CYCLASE SOLUBLE SUBUNIT BETA-2"/>
    <property type="match status" value="1"/>
</dbReference>
<dbReference type="InterPro" id="IPR038158">
    <property type="entry name" value="H-NOX_domain_sf"/>
</dbReference>
<accession>A0ABR9AMA3</accession>